<dbReference type="AlphaFoldDB" id="A0A2U2DG59"/>
<reference evidence="1 2" key="1">
    <citation type="submission" date="2018-05" db="EMBL/GenBank/DDBJ databases">
        <title>The draft genome of strain NS-104.</title>
        <authorList>
            <person name="Hang P."/>
            <person name="Jiang J."/>
        </authorList>
    </citation>
    <scope>NUCLEOTIDE SEQUENCE [LARGE SCALE GENOMIC DNA]</scope>
    <source>
        <strain evidence="1 2">NS-104</strain>
    </source>
</reference>
<dbReference type="EMBL" id="QFBC01000028">
    <property type="protein sequence ID" value="PWE52282.1"/>
    <property type="molecule type" value="Genomic_DNA"/>
</dbReference>
<sequence length="262" mass="28560">MSLTRIAARIAAVQALKGRTLVGDNVLDSQIGALEVDADGSLRTDEDRPFISVYTDASKSESYVLRGWVANGQTDILFEMGVTASHVETNPETGESVVYPGIPGTDSAFEFMMDIVARQIGDALSDPENEWAQVFQGLHSGNAKIERARTSGDSGGVRLAAQQIKLTVDLWADPARGKVLGDQSPLGRFFAKAEELYDSMFWTQIELMQAQIAGTSFEWQTIQRRYGLIKEEMDALLLSTPEGAEPDIELVEIDTQPAEVSG</sequence>
<gene>
    <name evidence="1" type="ORF">DEM27_31570</name>
</gene>
<accession>A0A2U2DG59</accession>
<dbReference type="Proteomes" id="UP000245252">
    <property type="component" value="Unassembled WGS sequence"/>
</dbReference>
<proteinExistence type="predicted"/>
<name>A0A2U2DG59_9HYPH</name>
<keyword evidence="2" id="KW-1185">Reference proteome</keyword>
<protein>
    <submittedName>
        <fullName evidence="1">Uncharacterized protein</fullName>
    </submittedName>
</protein>
<organism evidence="1 2">
    <name type="scientific">Metarhizobium album</name>
    <dbReference type="NCBI Taxonomy" id="2182425"/>
    <lineage>
        <taxon>Bacteria</taxon>
        <taxon>Pseudomonadati</taxon>
        <taxon>Pseudomonadota</taxon>
        <taxon>Alphaproteobacteria</taxon>
        <taxon>Hyphomicrobiales</taxon>
        <taxon>Rhizobiaceae</taxon>
        <taxon>Metarhizobium</taxon>
    </lineage>
</organism>
<evidence type="ECO:0000313" key="1">
    <source>
        <dbReference type="EMBL" id="PWE52282.1"/>
    </source>
</evidence>
<dbReference type="OrthoDB" id="7841151at2"/>
<evidence type="ECO:0000313" key="2">
    <source>
        <dbReference type="Proteomes" id="UP000245252"/>
    </source>
</evidence>
<dbReference type="RefSeq" id="WP_109462205.1">
    <property type="nucleotide sequence ID" value="NZ_QFBC01000028.1"/>
</dbReference>
<comment type="caution">
    <text evidence="1">The sequence shown here is derived from an EMBL/GenBank/DDBJ whole genome shotgun (WGS) entry which is preliminary data.</text>
</comment>